<feature type="domain" description="Methyltransferase" evidence="5">
    <location>
        <begin position="52"/>
        <end position="154"/>
    </location>
</feature>
<evidence type="ECO:0000256" key="2">
    <source>
        <dbReference type="ARBA" id="ARBA00022603"/>
    </source>
</evidence>
<keyword evidence="3" id="KW-0808">Transferase</keyword>
<dbReference type="Gene3D" id="3.40.50.150">
    <property type="entry name" value="Vaccinia Virus protein VP39"/>
    <property type="match status" value="2"/>
</dbReference>
<dbReference type="CDD" id="cd02440">
    <property type="entry name" value="AdoMet_MTases"/>
    <property type="match status" value="1"/>
</dbReference>
<dbReference type="PANTHER" id="PTHR12176">
    <property type="entry name" value="SAM-DEPENDENT METHYLTRANSFERASE SUPERFAMILY PROTEIN"/>
    <property type="match status" value="1"/>
</dbReference>
<dbReference type="InterPro" id="IPR051419">
    <property type="entry name" value="Lys/N-term_MeTrsfase_sf"/>
</dbReference>
<gene>
    <name evidence="6" type="ORF">CEUTPL_LOCUS11597</name>
</gene>
<comment type="similarity">
    <text evidence="1">Belongs to the methyltransferase superfamily.</text>
</comment>
<protein>
    <recommendedName>
        <fullName evidence="5">Methyltransferase domain-containing protein</fullName>
    </recommendedName>
</protein>
<dbReference type="Pfam" id="PF13649">
    <property type="entry name" value="Methyltransf_25"/>
    <property type="match status" value="1"/>
</dbReference>
<proteinExistence type="inferred from homology"/>
<name>A0A9N9N033_9CUCU</name>
<accession>A0A9N9N033</accession>
<evidence type="ECO:0000259" key="5">
    <source>
        <dbReference type="Pfam" id="PF13649"/>
    </source>
</evidence>
<evidence type="ECO:0000256" key="4">
    <source>
        <dbReference type="ARBA" id="ARBA00023268"/>
    </source>
</evidence>
<dbReference type="AlphaFoldDB" id="A0A9N9N033"/>
<dbReference type="InterPro" id="IPR029063">
    <property type="entry name" value="SAM-dependent_MTases_sf"/>
</dbReference>
<dbReference type="Proteomes" id="UP001152799">
    <property type="component" value="Chromosome 7"/>
</dbReference>
<keyword evidence="4" id="KW-0511">Multifunctional enzyme</keyword>
<keyword evidence="2" id="KW-0489">Methyltransferase</keyword>
<dbReference type="OrthoDB" id="411785at2759"/>
<dbReference type="EMBL" id="OU892283">
    <property type="protein sequence ID" value="CAG9771157.1"/>
    <property type="molecule type" value="Genomic_DNA"/>
</dbReference>
<dbReference type="GO" id="GO:0008168">
    <property type="term" value="F:methyltransferase activity"/>
    <property type="evidence" value="ECO:0007669"/>
    <property type="project" value="UniProtKB-KW"/>
</dbReference>
<sequence length="662" mass="75098">MNLLPKSKDEFSQKEYWDDFFKKRGSKAFEWYGEYPELCGNLHKYLKKQDEILIVGCGNSTLGKDLYDVGCSNITNIDISHVVIKQMQSQIDKNRPNLKYLQMDALNTTFSNEQFSAVVDKGTLDALMPDNSKETLEKIDKYFAELQRILRPSGRYVCISLLQEHILSKLLDYFPQNNWMFRVVRCFESEAKSIENGENPMPVFMVICTKFKSLPMKVLEVNLFAQDKMQRCQTTEEVTQHISTTQRASFVCNALKKSTIGAQDEIEMEVFDPKNPNTPRYSIYVVEIDSEVKNAAYAALIVPEGREAEWLFSTKAGRKNLIEITKLNRLTIVIMHRGQKYESLELVEKELEEIVCNLAPANLTARKIPFLTVGSAELGKRTIKHEGTSPFSGNYIIEDVEHNDDNLKYRRLYYLSSQLVIQSEAKLKTIRQRSGTKKEVVDLTVLTCQHHVYMSIAAHAAVNKNSKVVVLGLGGGGLCSFLHNFLPQTDIVGVEIDPEMLKIATKWFGFQPNSKLQAKIQDGLEFIRQLDSDGLTVDAILCDVDSKSTEIGMSCPPKEFLASDFLGSISKVIGKRGLFVANIVLRDQTLRPGILATLQDVFKMVVAYKLSKDLNEIFVCTNFDGKKEEFLDKLGASAEAFKRFSKDEIDVVEYLRDLKINS</sequence>
<dbReference type="SUPFAM" id="SSF53335">
    <property type="entry name" value="S-adenosyl-L-methionine-dependent methyltransferases"/>
    <property type="match status" value="2"/>
</dbReference>
<evidence type="ECO:0000313" key="7">
    <source>
        <dbReference type="Proteomes" id="UP001152799"/>
    </source>
</evidence>
<evidence type="ECO:0000256" key="3">
    <source>
        <dbReference type="ARBA" id="ARBA00022679"/>
    </source>
</evidence>
<keyword evidence="7" id="KW-1185">Reference proteome</keyword>
<dbReference type="FunFam" id="3.40.50.150:FF:000110">
    <property type="entry name" value="methyltransferase-like protein 13 isoform X1"/>
    <property type="match status" value="1"/>
</dbReference>
<reference evidence="6" key="1">
    <citation type="submission" date="2022-01" db="EMBL/GenBank/DDBJ databases">
        <authorList>
            <person name="King R."/>
        </authorList>
    </citation>
    <scope>NUCLEOTIDE SEQUENCE</scope>
</reference>
<evidence type="ECO:0000256" key="1">
    <source>
        <dbReference type="ARBA" id="ARBA00008361"/>
    </source>
</evidence>
<dbReference type="InterPro" id="IPR041698">
    <property type="entry name" value="Methyltransf_25"/>
</dbReference>
<dbReference type="GO" id="GO:0032259">
    <property type="term" value="P:methylation"/>
    <property type="evidence" value="ECO:0007669"/>
    <property type="project" value="UniProtKB-KW"/>
</dbReference>
<organism evidence="6 7">
    <name type="scientific">Ceutorhynchus assimilis</name>
    <name type="common">cabbage seed weevil</name>
    <dbReference type="NCBI Taxonomy" id="467358"/>
    <lineage>
        <taxon>Eukaryota</taxon>
        <taxon>Metazoa</taxon>
        <taxon>Ecdysozoa</taxon>
        <taxon>Arthropoda</taxon>
        <taxon>Hexapoda</taxon>
        <taxon>Insecta</taxon>
        <taxon>Pterygota</taxon>
        <taxon>Neoptera</taxon>
        <taxon>Endopterygota</taxon>
        <taxon>Coleoptera</taxon>
        <taxon>Polyphaga</taxon>
        <taxon>Cucujiformia</taxon>
        <taxon>Curculionidae</taxon>
        <taxon>Ceutorhynchinae</taxon>
        <taxon>Ceutorhynchus</taxon>
    </lineage>
</organism>
<dbReference type="PANTHER" id="PTHR12176:SF78">
    <property type="entry name" value="EEF1A LYSINE AND N-TERMINAL METHYLTRANSFERASE"/>
    <property type="match status" value="1"/>
</dbReference>
<evidence type="ECO:0000313" key="6">
    <source>
        <dbReference type="EMBL" id="CAG9771157.1"/>
    </source>
</evidence>